<sequence length="85" mass="9729">MIIAYPTGKTVEYMKHTIQVPHWVKYIALLPRQYKSANTSLIGFSKKPKLTENNIWVSSGRQEEIGFCDLSIVNNNVYLTLEKVA</sequence>
<name>A0A385IEF3_9CAUD</name>
<dbReference type="EMBL" id="MH669274">
    <property type="protein sequence ID" value="AXY81290.1"/>
    <property type="molecule type" value="Genomic_DNA"/>
</dbReference>
<evidence type="ECO:0000313" key="1">
    <source>
        <dbReference type="EMBL" id="AXY81290.1"/>
    </source>
</evidence>
<accession>A0A385IEF3</accession>
<dbReference type="Proteomes" id="UP000261755">
    <property type="component" value="Segment"/>
</dbReference>
<protein>
    <submittedName>
        <fullName evidence="1">Uncharacterized protein</fullName>
    </submittedName>
</protein>
<proteinExistence type="predicted"/>
<reference evidence="2" key="1">
    <citation type="submission" date="2018-07" db="EMBL/GenBank/DDBJ databases">
        <authorList>
            <person name="Liu G."/>
            <person name="Sun H."/>
            <person name="Ren H."/>
            <person name="Pan Q."/>
        </authorList>
    </citation>
    <scope>NUCLEOTIDE SEQUENCE [LARGE SCALE GENOMIC DNA]</scope>
</reference>
<organism evidence="1 2">
    <name type="scientific">Escherichia phage PD38</name>
    <dbReference type="NCBI Taxonomy" id="2316016"/>
    <lineage>
        <taxon>Viruses</taxon>
        <taxon>Duplodnaviria</taxon>
        <taxon>Heunggongvirae</taxon>
        <taxon>Uroviricota</taxon>
        <taxon>Caudoviricetes</taxon>
        <taxon>Schitoviridae</taxon>
        <taxon>Enquatrovirinae</taxon>
        <taxon>Gamaleyavirus</taxon>
        <taxon>Gamaleyavirus Bp4</taxon>
    </lineage>
</organism>
<evidence type="ECO:0000313" key="2">
    <source>
        <dbReference type="Proteomes" id="UP000261755"/>
    </source>
</evidence>